<dbReference type="Pfam" id="PF04456">
    <property type="entry name" value="DUF503"/>
    <property type="match status" value="1"/>
</dbReference>
<dbReference type="SUPFAM" id="SSF103007">
    <property type="entry name" value="Hypothetical protein TT1725"/>
    <property type="match status" value="1"/>
</dbReference>
<name>A0A7C0VAP5_UNCW3</name>
<comment type="caution">
    <text evidence="1">The sequence shown here is derived from an EMBL/GenBank/DDBJ whole genome shotgun (WGS) entry which is preliminary data.</text>
</comment>
<reference evidence="1" key="1">
    <citation type="journal article" date="2020" name="mSystems">
        <title>Genome- and Community-Level Interaction Insights into Carbon Utilization and Element Cycling Functions of Hydrothermarchaeota in Hydrothermal Sediment.</title>
        <authorList>
            <person name="Zhou Z."/>
            <person name="Liu Y."/>
            <person name="Xu W."/>
            <person name="Pan J."/>
            <person name="Luo Z.H."/>
            <person name="Li M."/>
        </authorList>
    </citation>
    <scope>NUCLEOTIDE SEQUENCE [LARGE SCALE GENOMIC DNA]</scope>
    <source>
        <strain evidence="1">HyVt-102</strain>
    </source>
</reference>
<organism evidence="1">
    <name type="scientific">candidate division WOR-3 bacterium</name>
    <dbReference type="NCBI Taxonomy" id="2052148"/>
    <lineage>
        <taxon>Bacteria</taxon>
        <taxon>Bacteria division WOR-3</taxon>
    </lineage>
</organism>
<dbReference type="PANTHER" id="PTHR36441:SF1">
    <property type="entry name" value="DUF503 DOMAIN-CONTAINING PROTEIN"/>
    <property type="match status" value="1"/>
</dbReference>
<protein>
    <submittedName>
        <fullName evidence="1">DUF503 domain-containing protein</fullName>
    </submittedName>
</protein>
<dbReference type="InterPro" id="IPR007546">
    <property type="entry name" value="DUF503"/>
</dbReference>
<gene>
    <name evidence="1" type="ORF">ENF18_03380</name>
</gene>
<dbReference type="Proteomes" id="UP000885847">
    <property type="component" value="Unassembled WGS sequence"/>
</dbReference>
<dbReference type="Gene3D" id="3.30.70.1120">
    <property type="entry name" value="TT1725-like"/>
    <property type="match status" value="1"/>
</dbReference>
<dbReference type="AlphaFoldDB" id="A0A7C0VAP5"/>
<dbReference type="PANTHER" id="PTHR36441">
    <property type="entry name" value="HYPOTHETICAL CYTOSOLIC PROTEIN"/>
    <property type="match status" value="1"/>
</dbReference>
<dbReference type="InterPro" id="IPR036746">
    <property type="entry name" value="TT1725-like_sf"/>
</dbReference>
<sequence length="94" mass="10630">MIVGVSTIEIYIPQSTSLKEKRKILNGIKSRVKNKFNVSISEVGYLDKWQRALIGISTVSNSTKMVDSVLSGVLREISSDLRIEIIDYKMEIRV</sequence>
<evidence type="ECO:0000313" key="1">
    <source>
        <dbReference type="EMBL" id="HDI82817.1"/>
    </source>
</evidence>
<accession>A0A7C0VAP5</accession>
<proteinExistence type="predicted"/>
<dbReference type="EMBL" id="DQWE01000162">
    <property type="protein sequence ID" value="HDI82817.1"/>
    <property type="molecule type" value="Genomic_DNA"/>
</dbReference>